<dbReference type="RefSeq" id="WP_074463076.1">
    <property type="nucleotide sequence ID" value="NZ_FMUR01000017.1"/>
</dbReference>
<proteinExistence type="predicted"/>
<dbReference type="EMBL" id="FMUR01000017">
    <property type="protein sequence ID" value="SCY44824.1"/>
    <property type="molecule type" value="Genomic_DNA"/>
</dbReference>
<dbReference type="Proteomes" id="UP000183047">
    <property type="component" value="Unassembled WGS sequence"/>
</dbReference>
<name>A0A1G5G068_9FIRM</name>
<reference evidence="2" key="1">
    <citation type="submission" date="2016-10" db="EMBL/GenBank/DDBJ databases">
        <authorList>
            <person name="Varghese N."/>
            <person name="Submissions S."/>
        </authorList>
    </citation>
    <scope>NUCLEOTIDE SEQUENCE [LARGE SCALE GENOMIC DNA]</scope>
    <source>
        <strain evidence="2">XBD2006</strain>
    </source>
</reference>
<organism evidence="1 2">
    <name type="scientific">Butyrivibrio hungatei</name>
    <dbReference type="NCBI Taxonomy" id="185008"/>
    <lineage>
        <taxon>Bacteria</taxon>
        <taxon>Bacillati</taxon>
        <taxon>Bacillota</taxon>
        <taxon>Clostridia</taxon>
        <taxon>Lachnospirales</taxon>
        <taxon>Lachnospiraceae</taxon>
        <taxon>Butyrivibrio</taxon>
    </lineage>
</organism>
<keyword evidence="2" id="KW-1185">Reference proteome</keyword>
<sequence>MEKLLYELPIERYVELYTSLKTAQEFKTFEDSIIKQPSLSTFISDKNILCLNWCIIDADDWTGLAIHYQIKQNDIVVNEGIYYDDSIYSYALKGLQHWSDIIQLSI</sequence>
<gene>
    <name evidence="1" type="ORF">SAMN02910451_02652</name>
</gene>
<evidence type="ECO:0000313" key="1">
    <source>
        <dbReference type="EMBL" id="SCY44824.1"/>
    </source>
</evidence>
<dbReference type="AlphaFoldDB" id="A0A1G5G068"/>
<protein>
    <submittedName>
        <fullName evidence="1">Uncharacterized protein</fullName>
    </submittedName>
</protein>
<accession>A0A1G5G068</accession>
<evidence type="ECO:0000313" key="2">
    <source>
        <dbReference type="Proteomes" id="UP000183047"/>
    </source>
</evidence>